<dbReference type="Proteomes" id="UP001597201">
    <property type="component" value="Unassembled WGS sequence"/>
</dbReference>
<dbReference type="RefSeq" id="WP_377176066.1">
    <property type="nucleotide sequence ID" value="NZ_JBHTMY010000002.1"/>
</dbReference>
<dbReference type="Gene3D" id="3.40.605.10">
    <property type="entry name" value="Aldehyde Dehydrogenase, Chain A, domain 1"/>
    <property type="match status" value="1"/>
</dbReference>
<dbReference type="Pfam" id="PF00171">
    <property type="entry name" value="Aldedh"/>
    <property type="match status" value="1"/>
</dbReference>
<dbReference type="PROSITE" id="PS00070">
    <property type="entry name" value="ALDEHYDE_DEHYDR_CYS"/>
    <property type="match status" value="1"/>
</dbReference>
<evidence type="ECO:0000313" key="5">
    <source>
        <dbReference type="Proteomes" id="UP001597201"/>
    </source>
</evidence>
<dbReference type="EMBL" id="JBHTMY010000002">
    <property type="protein sequence ID" value="MFD1314452.1"/>
    <property type="molecule type" value="Genomic_DNA"/>
</dbReference>
<gene>
    <name evidence="4" type="ORF">ACFQ39_02395</name>
</gene>
<organism evidence="4 5">
    <name type="scientific">Namhaeicola litoreus</name>
    <dbReference type="NCBI Taxonomy" id="1052145"/>
    <lineage>
        <taxon>Bacteria</taxon>
        <taxon>Pseudomonadati</taxon>
        <taxon>Bacteroidota</taxon>
        <taxon>Flavobacteriia</taxon>
        <taxon>Flavobacteriales</taxon>
        <taxon>Flavobacteriaceae</taxon>
        <taxon>Namhaeicola</taxon>
    </lineage>
</organism>
<dbReference type="InterPro" id="IPR016162">
    <property type="entry name" value="Ald_DH_N"/>
</dbReference>
<accession>A0ABW3XZM7</accession>
<protein>
    <submittedName>
        <fullName evidence="4">NADP-dependent glyceraldehyde-3-phosphate dehydrogenase</fullName>
    </submittedName>
</protein>
<dbReference type="InterPro" id="IPR016161">
    <property type="entry name" value="Ald_DH/histidinol_DH"/>
</dbReference>
<dbReference type="PANTHER" id="PTHR43353">
    <property type="entry name" value="SUCCINATE-SEMIALDEHYDE DEHYDROGENASE, MITOCHONDRIAL"/>
    <property type="match status" value="1"/>
</dbReference>
<dbReference type="InterPro" id="IPR050740">
    <property type="entry name" value="Aldehyde_DH_Superfamily"/>
</dbReference>
<dbReference type="InterPro" id="IPR016160">
    <property type="entry name" value="Ald_DH_CS_CYS"/>
</dbReference>
<name>A0ABW3XZM7_9FLAO</name>
<evidence type="ECO:0000256" key="1">
    <source>
        <dbReference type="ARBA" id="ARBA00009986"/>
    </source>
</evidence>
<feature type="domain" description="Aldehyde dehydrogenase" evidence="3">
    <location>
        <begin position="59"/>
        <end position="502"/>
    </location>
</feature>
<dbReference type="CDD" id="cd07082">
    <property type="entry name" value="ALDH_F11_NP-GAPDH"/>
    <property type="match status" value="1"/>
</dbReference>
<comment type="similarity">
    <text evidence="1">Belongs to the aldehyde dehydrogenase family.</text>
</comment>
<dbReference type="SUPFAM" id="SSF53720">
    <property type="entry name" value="ALDH-like"/>
    <property type="match status" value="1"/>
</dbReference>
<dbReference type="Gene3D" id="3.40.309.10">
    <property type="entry name" value="Aldehyde Dehydrogenase, Chain A, domain 2"/>
    <property type="match status" value="1"/>
</dbReference>
<comment type="caution">
    <text evidence="4">The sequence shown here is derived from an EMBL/GenBank/DDBJ whole genome shotgun (WGS) entry which is preliminary data.</text>
</comment>
<reference evidence="5" key="1">
    <citation type="journal article" date="2019" name="Int. J. Syst. Evol. Microbiol.">
        <title>The Global Catalogue of Microorganisms (GCM) 10K type strain sequencing project: providing services to taxonomists for standard genome sequencing and annotation.</title>
        <authorList>
            <consortium name="The Broad Institute Genomics Platform"/>
            <consortium name="The Broad Institute Genome Sequencing Center for Infectious Disease"/>
            <person name="Wu L."/>
            <person name="Ma J."/>
        </authorList>
    </citation>
    <scope>NUCLEOTIDE SEQUENCE [LARGE SCALE GENOMIC DNA]</scope>
    <source>
        <strain evidence="5">CCUG 61485</strain>
    </source>
</reference>
<dbReference type="InterPro" id="IPR016163">
    <property type="entry name" value="Ald_DH_C"/>
</dbReference>
<dbReference type="PANTHER" id="PTHR43353:SF5">
    <property type="entry name" value="SUCCINATE-SEMIALDEHYDE DEHYDROGENASE, MITOCHONDRIAL"/>
    <property type="match status" value="1"/>
</dbReference>
<proteinExistence type="inferred from homology"/>
<dbReference type="InterPro" id="IPR015590">
    <property type="entry name" value="Aldehyde_DH_dom"/>
</dbReference>
<sequence>MKLKNIFENKSIPEKHDFQKGLTYRHYLLNGELKIWEGETSEVYSAIQTRNQNGEYSPTLLGKIPVMKERDALLALDSALAAFDNGRGTWPTMRVEERIKCVERFAELMAQKRTEVVNFLMWEIGKTLPDSEKEFDRTIDYIYDTIAELKELDRKSARLELNSDVYAQIRRGPLGVVLCLGPYNYPLNETFCLLIPALIMGNTTVFKPAKFGVLLITPLLDAFAEAFPKGVVNILFGRGREVATPILKTGKIDVLALIGNSKSANALQSHHPKKNRLRLVLGLEAKNPAIVLPDADLKLAVEECVLGSLSYNGQRCTALKMLFVHEDVVDEFNKLFVEKVEALQYGLPWENGVKLTPLPEPDKPEYINGLIDDALKNGAKIINAKGGLTDRSFVFPAVLYPVNAKMRVFEEEQFGPVVPIISFKDVNEPIDAIVNSDYGQQVSLFSTNADTLAPLIDVMVNQVCRVNINSQCQRGPDVYPFVGRKDSAVSTLSVHDALRSFSIRTLVACKNMNLNKVILNDLLDNNKSNFVNTNYIL</sequence>
<keyword evidence="5" id="KW-1185">Reference proteome</keyword>
<evidence type="ECO:0000259" key="3">
    <source>
        <dbReference type="Pfam" id="PF00171"/>
    </source>
</evidence>
<keyword evidence="2" id="KW-0560">Oxidoreductase</keyword>
<evidence type="ECO:0000256" key="2">
    <source>
        <dbReference type="ARBA" id="ARBA00023002"/>
    </source>
</evidence>
<evidence type="ECO:0000313" key="4">
    <source>
        <dbReference type="EMBL" id="MFD1314452.1"/>
    </source>
</evidence>